<feature type="region of interest" description="Disordered" evidence="1">
    <location>
        <begin position="438"/>
        <end position="473"/>
    </location>
</feature>
<evidence type="ECO:0000313" key="4">
    <source>
        <dbReference type="Proteomes" id="UP000332933"/>
    </source>
</evidence>
<proteinExistence type="predicted"/>
<evidence type="ECO:0000313" key="2">
    <source>
        <dbReference type="EMBL" id="KAF0688253.1"/>
    </source>
</evidence>
<dbReference type="EMBL" id="CAADRA010006765">
    <property type="protein sequence ID" value="VFT96818.1"/>
    <property type="molecule type" value="Genomic_DNA"/>
</dbReference>
<dbReference type="Pfam" id="PF00612">
    <property type="entry name" value="IQ"/>
    <property type="match status" value="2"/>
</dbReference>
<keyword evidence="4" id="KW-1185">Reference proteome</keyword>
<dbReference type="SMART" id="SM00015">
    <property type="entry name" value="IQ"/>
    <property type="match status" value="4"/>
</dbReference>
<reference evidence="3 4" key="1">
    <citation type="submission" date="2019-03" db="EMBL/GenBank/DDBJ databases">
        <authorList>
            <person name="Gaulin E."/>
            <person name="Dumas B."/>
        </authorList>
    </citation>
    <scope>NUCLEOTIDE SEQUENCE [LARGE SCALE GENOMIC DNA]</scope>
    <source>
        <strain evidence="3">CBS 568.67</strain>
    </source>
</reference>
<dbReference type="EMBL" id="VJMH01006742">
    <property type="protein sequence ID" value="KAF0688253.1"/>
    <property type="molecule type" value="Genomic_DNA"/>
</dbReference>
<dbReference type="OrthoDB" id="102961at2759"/>
<accession>A0A485LG71</accession>
<evidence type="ECO:0000256" key="1">
    <source>
        <dbReference type="SAM" id="MobiDB-lite"/>
    </source>
</evidence>
<dbReference type="PROSITE" id="PS50096">
    <property type="entry name" value="IQ"/>
    <property type="match status" value="3"/>
</dbReference>
<protein>
    <submittedName>
        <fullName evidence="3">Aste57867_20123 protein</fullName>
    </submittedName>
</protein>
<evidence type="ECO:0000313" key="3">
    <source>
        <dbReference type="EMBL" id="VFT96818.1"/>
    </source>
</evidence>
<organism evidence="3 4">
    <name type="scientific">Aphanomyces stellatus</name>
    <dbReference type="NCBI Taxonomy" id="120398"/>
    <lineage>
        <taxon>Eukaryota</taxon>
        <taxon>Sar</taxon>
        <taxon>Stramenopiles</taxon>
        <taxon>Oomycota</taxon>
        <taxon>Saprolegniomycetes</taxon>
        <taxon>Saprolegniales</taxon>
        <taxon>Verrucalvaceae</taxon>
        <taxon>Aphanomyces</taxon>
    </lineage>
</organism>
<dbReference type="InterPro" id="IPR000048">
    <property type="entry name" value="IQ_motif_EF-hand-BS"/>
</dbReference>
<reference evidence="2" key="2">
    <citation type="submission" date="2019-06" db="EMBL/GenBank/DDBJ databases">
        <title>Genomics analysis of Aphanomyces spp. identifies a new class of oomycete effector associated with host adaptation.</title>
        <authorList>
            <person name="Gaulin E."/>
        </authorList>
    </citation>
    <scope>NUCLEOTIDE SEQUENCE</scope>
    <source>
        <strain evidence="2">CBS 578.67</strain>
    </source>
</reference>
<dbReference type="Proteomes" id="UP000332933">
    <property type="component" value="Unassembled WGS sequence"/>
</dbReference>
<dbReference type="AlphaFoldDB" id="A0A485LG71"/>
<name>A0A485LG71_9STRA</name>
<feature type="compositionally biased region" description="Low complexity" evidence="1">
    <location>
        <begin position="449"/>
        <end position="464"/>
    </location>
</feature>
<sequence>MVAMSTGNDGGMQVCGCAVGRPCTCGYSLRRAMMDAAVVAVADEDVIEIAPGVVLRLKKEYFDDVQGTRLYRLMHQYRLSLRDAIALLSSQLVEFNETKKQVALELTLVAGRKRRLDEANADTKERKKDSMSKRDLQEIMHMTSAFADMNTNLKTRPQGFVPSSLPVSIFVLEPHLHTLHAVTTAATQKAKTEMQGCRDFVFHYAMTRIQAMARGWLGRRHHIASFVSLWCGAELAAAVTIQLFLRKCSAIRRVDDRRRRFHHVRCWNASIHVQRTMRGFLGRRQAATRRRMATIQQQVAAAVTLQCWVRCITAFQLVDARRQIADARRAALAREDGARCIQRVFRGHRGRRRAKQTRIEANLSDPVKALVDQFKAKGDFWDLVKTIDKDYRQFAMDRELENDNATTFVTKVLRERRQHQEEALQAWHVSRAMESPVVAHQRRVDSAYDPSTASARRRSPSPSRKTTDSRRPVAPYALLEGTLTAAGMKHPTSRNDAIHLNQIAPETMDAIPDKYSPQVIRHAMAQGFAVPDILAALYVVDWITRGLDAAGKSTRNVKLLVRELRRRTPLMLNPFKSERVVRAAVAKYDAPTPATSSSTPLATSPMTLSTAETPDTLTLERESDIVHGFIVHSLHDGLDEPIGNFTFVAAMLVFVPPLLDFDGDHVTNDNPWTSTPNSHFATYVHLGSTLLKIRREQLVTAAIAPVLDTFKAKGFVHGHDLDNTHVSELEAWHVPRGLAASLCYLVAKFHKIDATLRTPAMATAAPRTRPPPPSRMSTADTIAYDVTSREATPAAIPPPMLVPTKADAEMARFVEMKTRIEATAWTPVTPESPLFDLFFQALFVLVPFDVYVSSDHSTTHALSPAHYDAFIHRLLEPDLTIHTTHRLVQLRSQRTATLARDYSHVCKAAGCTAVKDIIYRPLDEFHLPDVLADQVRLCMSQALFEVVPTRRASDGSMCRRGPFGGPHPPPS</sequence>
<gene>
    <name evidence="3" type="primary">Aste57867_20123</name>
    <name evidence="2" type="ORF">As57867_020057</name>
    <name evidence="3" type="ORF">ASTE57867_20123</name>
</gene>